<dbReference type="InterPro" id="IPR047273">
    <property type="entry name" value="VRTN_OTU_dom"/>
</dbReference>
<accession>A0AAV4HYU7</accession>
<dbReference type="PANTHER" id="PTHR46601">
    <property type="entry name" value="ULP_PROTEASE DOMAIN-CONTAINING PROTEIN"/>
    <property type="match status" value="1"/>
</dbReference>
<comment type="caution">
    <text evidence="2">The sequence shown here is derived from an EMBL/GenBank/DDBJ whole genome shotgun (WGS) entry which is preliminary data.</text>
</comment>
<feature type="compositionally biased region" description="Basic and acidic residues" evidence="1">
    <location>
        <begin position="25"/>
        <end position="48"/>
    </location>
</feature>
<feature type="region of interest" description="Disordered" evidence="1">
    <location>
        <begin position="1"/>
        <end position="173"/>
    </location>
</feature>
<feature type="compositionally biased region" description="Basic and acidic residues" evidence="1">
    <location>
        <begin position="58"/>
        <end position="76"/>
    </location>
</feature>
<protein>
    <submittedName>
        <fullName evidence="2">Vertnin</fullName>
    </submittedName>
</protein>
<evidence type="ECO:0000256" key="1">
    <source>
        <dbReference type="SAM" id="MobiDB-lite"/>
    </source>
</evidence>
<dbReference type="AlphaFoldDB" id="A0AAV4HYU7"/>
<gene>
    <name evidence="2" type="ORF">ElyMa_001141700</name>
</gene>
<evidence type="ECO:0000313" key="3">
    <source>
        <dbReference type="Proteomes" id="UP000762676"/>
    </source>
</evidence>
<name>A0AAV4HYU7_9GAST</name>
<dbReference type="EMBL" id="BMAT01002257">
    <property type="protein sequence ID" value="GFS03122.1"/>
    <property type="molecule type" value="Genomic_DNA"/>
</dbReference>
<dbReference type="Gene3D" id="3.90.70.80">
    <property type="match status" value="1"/>
</dbReference>
<dbReference type="PANTHER" id="PTHR46601:SF1">
    <property type="entry name" value="ADF-H DOMAIN-CONTAINING PROTEIN"/>
    <property type="match status" value="1"/>
</dbReference>
<organism evidence="2 3">
    <name type="scientific">Elysia marginata</name>
    <dbReference type="NCBI Taxonomy" id="1093978"/>
    <lineage>
        <taxon>Eukaryota</taxon>
        <taxon>Metazoa</taxon>
        <taxon>Spiralia</taxon>
        <taxon>Lophotrochozoa</taxon>
        <taxon>Mollusca</taxon>
        <taxon>Gastropoda</taxon>
        <taxon>Heterobranchia</taxon>
        <taxon>Euthyneura</taxon>
        <taxon>Panpulmonata</taxon>
        <taxon>Sacoglossa</taxon>
        <taxon>Placobranchoidea</taxon>
        <taxon>Plakobranchidae</taxon>
        <taxon>Elysia</taxon>
    </lineage>
</organism>
<reference evidence="2 3" key="1">
    <citation type="journal article" date="2021" name="Elife">
        <title>Chloroplast acquisition without the gene transfer in kleptoplastic sea slugs, Plakobranchus ocellatus.</title>
        <authorList>
            <person name="Maeda T."/>
            <person name="Takahashi S."/>
            <person name="Yoshida T."/>
            <person name="Shimamura S."/>
            <person name="Takaki Y."/>
            <person name="Nagai Y."/>
            <person name="Toyoda A."/>
            <person name="Suzuki Y."/>
            <person name="Arimoto A."/>
            <person name="Ishii H."/>
            <person name="Satoh N."/>
            <person name="Nishiyama T."/>
            <person name="Hasebe M."/>
            <person name="Maruyama T."/>
            <person name="Minagawa J."/>
            <person name="Obokata J."/>
            <person name="Shigenobu S."/>
        </authorList>
    </citation>
    <scope>NUCLEOTIDE SEQUENCE [LARGE SCALE GENOMIC DNA]</scope>
</reference>
<sequence length="778" mass="88603">MQDNVVTLSGLRPKAPKPPPTPRKTNAEKCREYRERLKKEDPEKDQLRRQKNHANAKKWRDNLEPEEKQRQRELGRLRQQQRRQKLKEKENVCSPAPKTGKKGQPTPTRASAKLHEQKEAHKRELAKVRQARRREKIKSNPQKLRREREKRRRRYQEKKAKTNVNACDTPERKGSRTPWRVIFQDAKKKLNKCRNKLALIKLDFLKRIQSRGDVNKTKSYYIRKKQQTCGHLVGKFLNEVAVDIPFQKSGAKPKKVLTKTMNDLYIEFKQKYPDIKISPTTFKRLRPDNILLVNSTNDGCSSQYKSRLPFLHLSQLQAMHRNLKLRRHYFGAGHGKSLCDSAGGTVKNCATRAVAAGKTRIQSAQDLLEFCNRELLIPPSQLCSDHVVRSFELITSEEVVRDMSVDDVKAVKGTQSIHSVIPSEEEGNIRVRLLSCFCPVCLVGERGVCENQEFTLDWKSASVLKKASAQKDQLSTARTTRPLTKVPRKCQIKTKGKSKGRPVLEALQLNSVFTPPAIETAYESHQLNGTLSDESDNIPMDRDNFFSHVYSELSVCNSVEAVQKVVNKLYPLFKNFQLPSVTPKSLLGVNGCIDRVAKELIPEGVGCGLLYPVLVQSDGNCVPRTLSLAVFGTEDMHLEVRCRIVFELASNINYYVNSLDDSMSRVLCETSNQMCDTVRETFLQELLEIKSLGTFMGLWQLMAASNIFCSKIVSVYPSKGIACHRKLFNRVLVPRNGMSSSPITILWSSTRDLPEAYWTANHVVLLVPISDEIIVEVE</sequence>
<evidence type="ECO:0000313" key="2">
    <source>
        <dbReference type="EMBL" id="GFS03122.1"/>
    </source>
</evidence>
<feature type="compositionally biased region" description="Basic and acidic residues" evidence="1">
    <location>
        <begin position="113"/>
        <end position="127"/>
    </location>
</feature>
<dbReference type="Proteomes" id="UP000762676">
    <property type="component" value="Unassembled WGS sequence"/>
</dbReference>
<keyword evidence="3" id="KW-1185">Reference proteome</keyword>
<proteinExistence type="predicted"/>
<dbReference type="CDD" id="cd22791">
    <property type="entry name" value="OTU_VRTN"/>
    <property type="match status" value="1"/>
</dbReference>
<feature type="compositionally biased region" description="Basic residues" evidence="1">
    <location>
        <begin position="143"/>
        <end position="156"/>
    </location>
</feature>